<name>R9AF54_WALI9</name>
<accession>R9AF54</accession>
<dbReference type="GO" id="GO:0031490">
    <property type="term" value="F:chromatin DNA binding"/>
    <property type="evidence" value="ECO:0007669"/>
    <property type="project" value="TreeGrafter"/>
</dbReference>
<dbReference type="GO" id="GO:0008623">
    <property type="term" value="C:CHRAC"/>
    <property type="evidence" value="ECO:0007669"/>
    <property type="project" value="TreeGrafter"/>
</dbReference>
<evidence type="ECO:0000256" key="1">
    <source>
        <dbReference type="ARBA" id="ARBA00004123"/>
    </source>
</evidence>
<dbReference type="GeneID" id="20373585"/>
<dbReference type="Proteomes" id="UP000014064">
    <property type="component" value="Unassembled WGS sequence"/>
</dbReference>
<dbReference type="GO" id="GO:0031507">
    <property type="term" value="P:heterochromatin formation"/>
    <property type="evidence" value="ECO:0007669"/>
    <property type="project" value="TreeGrafter"/>
</dbReference>
<dbReference type="InterPro" id="IPR009072">
    <property type="entry name" value="Histone-fold"/>
</dbReference>
<dbReference type="GO" id="GO:0008622">
    <property type="term" value="C:epsilon DNA polymerase complex"/>
    <property type="evidence" value="ECO:0007669"/>
    <property type="project" value="TreeGrafter"/>
</dbReference>
<dbReference type="RefSeq" id="XP_009268536.1">
    <property type="nucleotide sequence ID" value="XM_009270261.1"/>
</dbReference>
<dbReference type="GO" id="GO:0046982">
    <property type="term" value="F:protein heterodimerization activity"/>
    <property type="evidence" value="ECO:0007669"/>
    <property type="project" value="InterPro"/>
</dbReference>
<evidence type="ECO:0000256" key="2">
    <source>
        <dbReference type="ARBA" id="ARBA00023242"/>
    </source>
</evidence>
<dbReference type="EMBL" id="KE007233">
    <property type="protein sequence ID" value="EOR00823.1"/>
    <property type="molecule type" value="Genomic_DNA"/>
</dbReference>
<dbReference type="GO" id="GO:0006272">
    <property type="term" value="P:leading strand elongation"/>
    <property type="evidence" value="ECO:0007669"/>
    <property type="project" value="TreeGrafter"/>
</dbReference>
<evidence type="ECO:0000256" key="5">
    <source>
        <dbReference type="SAM" id="MobiDB-lite"/>
    </source>
</evidence>
<feature type="region of interest" description="Disordered" evidence="5">
    <location>
        <begin position="1"/>
        <end position="64"/>
    </location>
</feature>
<evidence type="ECO:0000313" key="7">
    <source>
        <dbReference type="EMBL" id="EOR00823.1"/>
    </source>
</evidence>
<proteinExistence type="predicted"/>
<sequence length="177" mass="19906">MAESADKVGQVEQVEQPSEPLQPEQAYTHTQLQQHTQQPPKPRRNLRKTKEEDSGGIDKFELPKSTVTKLAKEGVPDGAKFQKDTLLAIQKSSSVFINWLASSAQEKAHDKKNKTINAENVFAAVKEMELGGELDELLNDELAAYREIQSTGRKKDNEQEEQDVQDTNEFDPSVIEE</sequence>
<dbReference type="KEGG" id="wic:J056_000633"/>
<dbReference type="InterPro" id="IPR051377">
    <property type="entry name" value="DNA_Pol-Epsilon_Subunit"/>
</dbReference>
<feature type="compositionally biased region" description="Acidic residues" evidence="5">
    <location>
        <begin position="158"/>
        <end position="177"/>
    </location>
</feature>
<gene>
    <name evidence="7" type="ORF">J056_000633</name>
</gene>
<keyword evidence="2" id="KW-0539">Nucleus</keyword>
<dbReference type="Gene3D" id="1.10.20.10">
    <property type="entry name" value="Histone, subunit A"/>
    <property type="match status" value="1"/>
</dbReference>
<organism evidence="7 8">
    <name type="scientific">Wallemia ichthyophaga (strain EXF-994 / CBS 113033)</name>
    <dbReference type="NCBI Taxonomy" id="1299270"/>
    <lineage>
        <taxon>Eukaryota</taxon>
        <taxon>Fungi</taxon>
        <taxon>Dikarya</taxon>
        <taxon>Basidiomycota</taxon>
        <taxon>Wallemiomycotina</taxon>
        <taxon>Wallemiomycetes</taxon>
        <taxon>Wallemiales</taxon>
        <taxon>Wallemiaceae</taxon>
        <taxon>Wallemia</taxon>
    </lineage>
</organism>
<dbReference type="SUPFAM" id="SSF47113">
    <property type="entry name" value="Histone-fold"/>
    <property type="match status" value="1"/>
</dbReference>
<dbReference type="GO" id="GO:0006974">
    <property type="term" value="P:DNA damage response"/>
    <property type="evidence" value="ECO:0007669"/>
    <property type="project" value="TreeGrafter"/>
</dbReference>
<comment type="subcellular location">
    <subcellularLocation>
        <location evidence="1">Nucleus</location>
    </subcellularLocation>
</comment>
<dbReference type="AlphaFoldDB" id="R9AF54"/>
<feature type="region of interest" description="Disordered" evidence="5">
    <location>
        <begin position="149"/>
        <end position="177"/>
    </location>
</feature>
<keyword evidence="8" id="KW-1185">Reference proteome</keyword>
<evidence type="ECO:0000259" key="6">
    <source>
        <dbReference type="Pfam" id="PF00808"/>
    </source>
</evidence>
<feature type="compositionally biased region" description="Low complexity" evidence="5">
    <location>
        <begin position="28"/>
        <end position="38"/>
    </location>
</feature>
<reference evidence="8" key="1">
    <citation type="journal article" date="2013" name="BMC Genomics">
        <title>Genome and transcriptome sequencing of the halophilic fungus Wallemia ichthyophaga: haloadaptations present and absent.</title>
        <authorList>
            <person name="Zajc J."/>
            <person name="Liu Y."/>
            <person name="Dai W."/>
            <person name="Yang Z."/>
            <person name="Hu J."/>
            <person name="Gostincar C."/>
            <person name="Gunde-Cimerman N."/>
        </authorList>
    </citation>
    <scope>NUCLEOTIDE SEQUENCE [LARGE SCALE GENOMIC DNA]</scope>
    <source>
        <strain evidence="8">EXF-994 / CBS 113033</strain>
    </source>
</reference>
<dbReference type="CDD" id="cd22928">
    <property type="entry name" value="HFD_POLE3_DPB4"/>
    <property type="match status" value="1"/>
</dbReference>
<evidence type="ECO:0000313" key="8">
    <source>
        <dbReference type="Proteomes" id="UP000014064"/>
    </source>
</evidence>
<evidence type="ECO:0000256" key="3">
    <source>
        <dbReference type="ARBA" id="ARBA00039775"/>
    </source>
</evidence>
<dbReference type="Pfam" id="PF00808">
    <property type="entry name" value="CBFD_NFYB_HMF"/>
    <property type="match status" value="1"/>
</dbReference>
<dbReference type="InterPro" id="IPR003958">
    <property type="entry name" value="CBFA_NFYB_domain"/>
</dbReference>
<dbReference type="PANTHER" id="PTHR46172">
    <property type="entry name" value="DNA POLYMERASE EPSILON SUBUNIT 3"/>
    <property type="match status" value="1"/>
</dbReference>
<protein>
    <recommendedName>
        <fullName evidence="3">DNA polymerase epsilon subunit D</fullName>
    </recommendedName>
    <alternativeName>
        <fullName evidence="4">DNA polymerase II subunit D</fullName>
    </alternativeName>
</protein>
<feature type="domain" description="Transcription factor CBF/NF-Y/archaeal histone" evidence="6">
    <location>
        <begin position="61"/>
        <end position="125"/>
    </location>
</feature>
<dbReference type="PANTHER" id="PTHR46172:SF1">
    <property type="entry name" value="DNA POLYMERASE EPSILON SUBUNIT 3"/>
    <property type="match status" value="1"/>
</dbReference>
<dbReference type="eggNOG" id="KOG0870">
    <property type="taxonomic scope" value="Eukaryota"/>
</dbReference>
<evidence type="ECO:0000256" key="4">
    <source>
        <dbReference type="ARBA" id="ARBA00042096"/>
    </source>
</evidence>
<dbReference type="STRING" id="1299270.R9AF54"/>
<dbReference type="HOGENOM" id="CLU_066247_7_1_1"/>
<feature type="compositionally biased region" description="Basic and acidic residues" evidence="5">
    <location>
        <begin position="48"/>
        <end position="62"/>
    </location>
</feature>
<dbReference type="OMA" id="KEISHAN"/>
<dbReference type="OrthoDB" id="1707486at2759"/>